<evidence type="ECO:0000256" key="2">
    <source>
        <dbReference type="ARBA" id="ARBA00022525"/>
    </source>
</evidence>
<dbReference type="EMBL" id="JBHRXI010000001">
    <property type="protein sequence ID" value="MFC3612258.1"/>
    <property type="molecule type" value="Genomic_DNA"/>
</dbReference>
<name>A0ABV7TAG4_9RHOB</name>
<reference evidence="6" key="1">
    <citation type="journal article" date="2019" name="Int. J. Syst. Evol. Microbiol.">
        <title>The Global Catalogue of Microorganisms (GCM) 10K type strain sequencing project: providing services to taxonomists for standard genome sequencing and annotation.</title>
        <authorList>
            <consortium name="The Broad Institute Genomics Platform"/>
            <consortium name="The Broad Institute Genome Sequencing Center for Infectious Disease"/>
            <person name="Wu L."/>
            <person name="Ma J."/>
        </authorList>
    </citation>
    <scope>NUCLEOTIDE SEQUENCE [LARGE SCALE GENOMIC DNA]</scope>
    <source>
        <strain evidence="6">KCTC 42911</strain>
    </source>
</reference>
<evidence type="ECO:0000313" key="5">
    <source>
        <dbReference type="EMBL" id="MFC3612258.1"/>
    </source>
</evidence>
<gene>
    <name evidence="5" type="ORF">ACFORG_00675</name>
</gene>
<accession>A0ABV7TAG4</accession>
<feature type="domain" description="Peptidase M10 serralysin C-terminal" evidence="4">
    <location>
        <begin position="3"/>
        <end position="127"/>
    </location>
</feature>
<keyword evidence="2" id="KW-0964">Secreted</keyword>
<comment type="subcellular location">
    <subcellularLocation>
        <location evidence="1">Secreted</location>
    </subcellularLocation>
</comment>
<evidence type="ECO:0000256" key="1">
    <source>
        <dbReference type="ARBA" id="ARBA00004613"/>
    </source>
</evidence>
<evidence type="ECO:0000259" key="4">
    <source>
        <dbReference type="Pfam" id="PF08548"/>
    </source>
</evidence>
<dbReference type="SUPFAM" id="SSF51120">
    <property type="entry name" value="beta-Roll"/>
    <property type="match status" value="1"/>
</dbReference>
<dbReference type="InterPro" id="IPR013858">
    <property type="entry name" value="Peptidase_M10B_C"/>
</dbReference>
<keyword evidence="3" id="KW-0677">Repeat</keyword>
<sequence length="130" mass="13378">MQAGSGNDVLIGGANGTGDIGDYMMGGTGYDVFYFTFGDSGGASPAVDVISDFVSGGDLIAILGFAAVFLGEQAGFSDIAGAEAYFEHTQRDGLDDVTNIHVRDAIGLTGDFELSLIGHIDLTANDVFLI</sequence>
<dbReference type="InterPro" id="IPR011049">
    <property type="entry name" value="Serralysin-like_metalloprot_C"/>
</dbReference>
<organism evidence="5 6">
    <name type="scientific">Lutimaribacter marinistellae</name>
    <dbReference type="NCBI Taxonomy" id="1820329"/>
    <lineage>
        <taxon>Bacteria</taxon>
        <taxon>Pseudomonadati</taxon>
        <taxon>Pseudomonadota</taxon>
        <taxon>Alphaproteobacteria</taxon>
        <taxon>Rhodobacterales</taxon>
        <taxon>Roseobacteraceae</taxon>
        <taxon>Lutimaribacter</taxon>
    </lineage>
</organism>
<dbReference type="Gene3D" id="2.150.10.10">
    <property type="entry name" value="Serralysin-like metalloprotease, C-terminal"/>
    <property type="match status" value="1"/>
</dbReference>
<proteinExistence type="predicted"/>
<dbReference type="Pfam" id="PF08548">
    <property type="entry name" value="Peptidase_M10_C"/>
    <property type="match status" value="1"/>
</dbReference>
<dbReference type="RefSeq" id="WP_386733447.1">
    <property type="nucleotide sequence ID" value="NZ_JBHRXI010000001.1"/>
</dbReference>
<evidence type="ECO:0000313" key="6">
    <source>
        <dbReference type="Proteomes" id="UP001595629"/>
    </source>
</evidence>
<keyword evidence="6" id="KW-1185">Reference proteome</keyword>
<evidence type="ECO:0000256" key="3">
    <source>
        <dbReference type="ARBA" id="ARBA00022737"/>
    </source>
</evidence>
<comment type="caution">
    <text evidence="5">The sequence shown here is derived from an EMBL/GenBank/DDBJ whole genome shotgun (WGS) entry which is preliminary data.</text>
</comment>
<protein>
    <submittedName>
        <fullName evidence="5">M10 family metallopeptidase C-terminal domain-containing protein</fullName>
    </submittedName>
</protein>
<dbReference type="Proteomes" id="UP001595629">
    <property type="component" value="Unassembled WGS sequence"/>
</dbReference>